<dbReference type="Proteomes" id="UP000695023">
    <property type="component" value="Unplaced"/>
</dbReference>
<evidence type="ECO:0000313" key="9">
    <source>
        <dbReference type="Proteomes" id="UP000695023"/>
    </source>
</evidence>
<dbReference type="InterPro" id="IPR001282">
    <property type="entry name" value="G6P_DH"/>
</dbReference>
<evidence type="ECO:0000259" key="8">
    <source>
        <dbReference type="Pfam" id="PF00479"/>
    </source>
</evidence>
<reference evidence="10" key="1">
    <citation type="submission" date="2025-08" db="UniProtKB">
        <authorList>
            <consortium name="RefSeq"/>
        </authorList>
    </citation>
    <scope>IDENTIFICATION</scope>
</reference>
<dbReference type="GO" id="GO:0005829">
    <property type="term" value="C:cytosol"/>
    <property type="evidence" value="ECO:0007669"/>
    <property type="project" value="TreeGrafter"/>
</dbReference>
<evidence type="ECO:0000256" key="1">
    <source>
        <dbReference type="ARBA" id="ARBA00004937"/>
    </source>
</evidence>
<dbReference type="InterPro" id="IPR036291">
    <property type="entry name" value="NAD(P)-bd_dom_sf"/>
</dbReference>
<comment type="pathway">
    <text evidence="1">Carbohydrate degradation; pentose phosphate pathway; D-ribulose 5-phosphate from D-glucose 6-phosphate (oxidative stage): step 1/3.</text>
</comment>
<evidence type="ECO:0000256" key="7">
    <source>
        <dbReference type="ARBA" id="ARBA00047696"/>
    </source>
</evidence>
<evidence type="ECO:0000256" key="5">
    <source>
        <dbReference type="ARBA" id="ARBA00023002"/>
    </source>
</evidence>
<evidence type="ECO:0000256" key="2">
    <source>
        <dbReference type="ARBA" id="ARBA00013019"/>
    </source>
</evidence>
<accession>A0A9Y3RCK9</accession>
<proteinExistence type="predicted"/>
<dbReference type="RefSeq" id="XP_005731822.1">
    <property type="nucleotide sequence ID" value="XM_005731765.1"/>
</dbReference>
<dbReference type="AlphaFoldDB" id="A0A9Y3RCK9"/>
<dbReference type="EC" id="1.1.1.49" evidence="2"/>
<name>A0A9Y3RCK9_9CICH</name>
<dbReference type="PANTHER" id="PTHR23429">
    <property type="entry name" value="GLUCOSE-6-PHOSPHATE 1-DEHYDROGENASE G6PD"/>
    <property type="match status" value="1"/>
</dbReference>
<dbReference type="Pfam" id="PF00479">
    <property type="entry name" value="G6PD_N"/>
    <property type="match status" value="1"/>
</dbReference>
<dbReference type="GO" id="GO:0009051">
    <property type="term" value="P:pentose-phosphate shunt, oxidative branch"/>
    <property type="evidence" value="ECO:0007669"/>
    <property type="project" value="TreeGrafter"/>
</dbReference>
<dbReference type="GO" id="GO:0050661">
    <property type="term" value="F:NADP binding"/>
    <property type="evidence" value="ECO:0007669"/>
    <property type="project" value="InterPro"/>
</dbReference>
<keyword evidence="3" id="KW-0313">Glucose metabolism</keyword>
<organism evidence="9 10">
    <name type="scientific">Pundamilia nyererei</name>
    <dbReference type="NCBI Taxonomy" id="303518"/>
    <lineage>
        <taxon>Eukaryota</taxon>
        <taxon>Metazoa</taxon>
        <taxon>Chordata</taxon>
        <taxon>Craniata</taxon>
        <taxon>Vertebrata</taxon>
        <taxon>Euteleostomi</taxon>
        <taxon>Actinopterygii</taxon>
        <taxon>Neopterygii</taxon>
        <taxon>Teleostei</taxon>
        <taxon>Neoteleostei</taxon>
        <taxon>Acanthomorphata</taxon>
        <taxon>Ovalentaria</taxon>
        <taxon>Cichlomorphae</taxon>
        <taxon>Cichliformes</taxon>
        <taxon>Cichlidae</taxon>
        <taxon>African cichlids</taxon>
        <taxon>Pseudocrenilabrinae</taxon>
        <taxon>Haplochromini</taxon>
        <taxon>Pundamilia</taxon>
    </lineage>
</organism>
<dbReference type="InterPro" id="IPR022674">
    <property type="entry name" value="G6P_DH_NAD-bd"/>
</dbReference>
<evidence type="ECO:0000256" key="3">
    <source>
        <dbReference type="ARBA" id="ARBA00022526"/>
    </source>
</evidence>
<dbReference type="PANTHER" id="PTHR23429:SF0">
    <property type="entry name" value="GLUCOSE-6-PHOSPHATE 1-DEHYDROGENASE"/>
    <property type="match status" value="1"/>
</dbReference>
<keyword evidence="6" id="KW-0119">Carbohydrate metabolism</keyword>
<evidence type="ECO:0000256" key="6">
    <source>
        <dbReference type="ARBA" id="ARBA00023277"/>
    </source>
</evidence>
<comment type="catalytic activity">
    <reaction evidence="7">
        <text>D-glucose 6-phosphate + NADP(+) = 6-phospho-D-glucono-1,5-lactone + NADPH + H(+)</text>
        <dbReference type="Rhea" id="RHEA:15841"/>
        <dbReference type="ChEBI" id="CHEBI:15378"/>
        <dbReference type="ChEBI" id="CHEBI:57783"/>
        <dbReference type="ChEBI" id="CHEBI:57955"/>
        <dbReference type="ChEBI" id="CHEBI:58349"/>
        <dbReference type="ChEBI" id="CHEBI:61548"/>
        <dbReference type="EC" id="1.1.1.49"/>
    </reaction>
    <physiologicalReaction direction="left-to-right" evidence="7">
        <dbReference type="Rhea" id="RHEA:15842"/>
    </physiologicalReaction>
</comment>
<dbReference type="GO" id="GO:0006006">
    <property type="term" value="P:glucose metabolic process"/>
    <property type="evidence" value="ECO:0007669"/>
    <property type="project" value="UniProtKB-KW"/>
</dbReference>
<sequence>MSIPLSRSEVFGELRKELYDDEEFHQSDVHVFIIMGASGDLAKKKIYPTLWWLFRDGLLPEQTYFVGFARSALTVDAIRTACMPYLKVADTEVDRLSAFFGRNTYVSGKYVDGDSFFKLNTHIESLPGGPGANRLFYLALPPTVYHDVTKNIKHHCMSTKSVHIPVSDVDVPHSLFNFFFLVLPAVSDCKSITCKWRV</sequence>
<dbReference type="SUPFAM" id="SSF51735">
    <property type="entry name" value="NAD(P)-binding Rossmann-fold domains"/>
    <property type="match status" value="1"/>
</dbReference>
<dbReference type="GeneID" id="102208685"/>
<feature type="domain" description="Glucose-6-phosphate dehydrogenase NAD-binding" evidence="8">
    <location>
        <begin position="33"/>
        <end position="159"/>
    </location>
</feature>
<dbReference type="GO" id="GO:0004345">
    <property type="term" value="F:glucose-6-phosphate dehydrogenase activity"/>
    <property type="evidence" value="ECO:0007669"/>
    <property type="project" value="UniProtKB-EC"/>
</dbReference>
<gene>
    <name evidence="10" type="primary">LOC102208685</name>
</gene>
<evidence type="ECO:0000313" key="10">
    <source>
        <dbReference type="RefSeq" id="XP_005731822.1"/>
    </source>
</evidence>
<keyword evidence="4" id="KW-0521">NADP</keyword>
<dbReference type="Gene3D" id="3.40.50.720">
    <property type="entry name" value="NAD(P)-binding Rossmann-like Domain"/>
    <property type="match status" value="1"/>
</dbReference>
<protein>
    <recommendedName>
        <fullName evidence="2">glucose-6-phosphate dehydrogenase (NADP(+))</fullName>
        <ecNumber evidence="2">1.1.1.49</ecNumber>
    </recommendedName>
</protein>
<keyword evidence="9" id="KW-1185">Reference proteome</keyword>
<keyword evidence="5" id="KW-0560">Oxidoreductase</keyword>
<evidence type="ECO:0000256" key="4">
    <source>
        <dbReference type="ARBA" id="ARBA00022857"/>
    </source>
</evidence>